<dbReference type="InterPro" id="IPR036615">
    <property type="entry name" value="Mur_ligase_C_dom_sf"/>
</dbReference>
<comment type="similarity">
    <text evidence="14">Belongs to the MurCDEF family.</text>
</comment>
<dbReference type="Gene3D" id="3.90.190.20">
    <property type="entry name" value="Mur ligase, C-terminal domain"/>
    <property type="match status" value="1"/>
</dbReference>
<keyword evidence="9 14" id="KW-0133">Cell shape</keyword>
<dbReference type="InterPro" id="IPR013221">
    <property type="entry name" value="Mur_ligase_cen"/>
</dbReference>
<dbReference type="Pfam" id="PF01225">
    <property type="entry name" value="Mur_ligase"/>
    <property type="match status" value="1"/>
</dbReference>
<feature type="domain" description="Mur ligase N-terminal catalytic" evidence="15">
    <location>
        <begin position="3"/>
        <end position="99"/>
    </location>
</feature>
<evidence type="ECO:0000256" key="7">
    <source>
        <dbReference type="ARBA" id="ARBA00022741"/>
    </source>
</evidence>
<dbReference type="SUPFAM" id="SSF53244">
    <property type="entry name" value="MurD-like peptide ligases, peptide-binding domain"/>
    <property type="match status" value="1"/>
</dbReference>
<dbReference type="PANTHER" id="PTHR43445:SF3">
    <property type="entry name" value="UDP-N-ACETYLMURAMATE--L-ALANINE LIGASE"/>
    <property type="match status" value="1"/>
</dbReference>
<dbReference type="Proteomes" id="UP000531840">
    <property type="component" value="Unassembled WGS sequence"/>
</dbReference>
<feature type="binding site" evidence="14">
    <location>
        <begin position="108"/>
        <end position="114"/>
    </location>
    <ligand>
        <name>ATP</name>
        <dbReference type="ChEBI" id="CHEBI:30616"/>
    </ligand>
</feature>
<reference evidence="18 19" key="1">
    <citation type="submission" date="2020-07" db="EMBL/GenBank/DDBJ databases">
        <title>MOT database genomes.</title>
        <authorList>
            <person name="Joseph S."/>
            <person name="Aduse-Opoku J."/>
            <person name="Hashim A."/>
            <person name="Wade W."/>
            <person name="Curtis M."/>
        </authorList>
    </citation>
    <scope>NUCLEOTIDE SEQUENCE [LARGE SCALE GENOMIC DNA]</scope>
    <source>
        <strain evidence="18 19">CIP 106318</strain>
    </source>
</reference>
<gene>
    <name evidence="14" type="primary">murC</name>
    <name evidence="18" type="ORF">HZY85_06735</name>
</gene>
<evidence type="ECO:0000256" key="14">
    <source>
        <dbReference type="HAMAP-Rule" id="MF_00046"/>
    </source>
</evidence>
<evidence type="ECO:0000259" key="15">
    <source>
        <dbReference type="Pfam" id="PF01225"/>
    </source>
</evidence>
<dbReference type="InterPro" id="IPR050061">
    <property type="entry name" value="MurCDEF_pg_biosynth"/>
</dbReference>
<dbReference type="RefSeq" id="WP_179941686.1">
    <property type="nucleotide sequence ID" value="NZ_JACBYF010000016.1"/>
</dbReference>
<keyword evidence="12 14" id="KW-0961">Cell wall biogenesis/degradation</keyword>
<name>A0ABX2SZS2_9BACL</name>
<comment type="catalytic activity">
    <reaction evidence="13 14">
        <text>UDP-N-acetyl-alpha-D-muramate + L-alanine + ATP = UDP-N-acetyl-alpha-D-muramoyl-L-alanine + ADP + phosphate + H(+)</text>
        <dbReference type="Rhea" id="RHEA:23372"/>
        <dbReference type="ChEBI" id="CHEBI:15378"/>
        <dbReference type="ChEBI" id="CHEBI:30616"/>
        <dbReference type="ChEBI" id="CHEBI:43474"/>
        <dbReference type="ChEBI" id="CHEBI:57972"/>
        <dbReference type="ChEBI" id="CHEBI:70757"/>
        <dbReference type="ChEBI" id="CHEBI:83898"/>
        <dbReference type="ChEBI" id="CHEBI:456216"/>
        <dbReference type="EC" id="6.3.2.8"/>
    </reaction>
</comment>
<keyword evidence="5 14" id="KW-0436">Ligase</keyword>
<evidence type="ECO:0000256" key="5">
    <source>
        <dbReference type="ARBA" id="ARBA00022598"/>
    </source>
</evidence>
<keyword evidence="19" id="KW-1185">Reference proteome</keyword>
<evidence type="ECO:0000313" key="19">
    <source>
        <dbReference type="Proteomes" id="UP000531840"/>
    </source>
</evidence>
<dbReference type="EMBL" id="JACBYF010000016">
    <property type="protein sequence ID" value="NYS47882.1"/>
    <property type="molecule type" value="Genomic_DNA"/>
</dbReference>
<comment type="caution">
    <text evidence="18">The sequence shown here is derived from an EMBL/GenBank/DDBJ whole genome shotgun (WGS) entry which is preliminary data.</text>
</comment>
<evidence type="ECO:0000256" key="12">
    <source>
        <dbReference type="ARBA" id="ARBA00023316"/>
    </source>
</evidence>
<comment type="function">
    <text evidence="14">Cell wall formation.</text>
</comment>
<comment type="pathway">
    <text evidence="2 14">Cell wall biogenesis; peptidoglycan biosynthesis.</text>
</comment>
<dbReference type="InterPro" id="IPR005758">
    <property type="entry name" value="UDP-N-AcMur_Ala_ligase_MurC"/>
</dbReference>
<evidence type="ECO:0000256" key="11">
    <source>
        <dbReference type="ARBA" id="ARBA00023306"/>
    </source>
</evidence>
<feature type="domain" description="Mur ligase central" evidence="17">
    <location>
        <begin position="106"/>
        <end position="275"/>
    </location>
</feature>
<evidence type="ECO:0000256" key="4">
    <source>
        <dbReference type="ARBA" id="ARBA00022490"/>
    </source>
</evidence>
<organism evidence="18 19">
    <name type="scientific">Gemelliphila palaticanis</name>
    <dbReference type="NCBI Taxonomy" id="81950"/>
    <lineage>
        <taxon>Bacteria</taxon>
        <taxon>Bacillati</taxon>
        <taxon>Bacillota</taxon>
        <taxon>Bacilli</taxon>
        <taxon>Bacillales</taxon>
        <taxon>Gemellaceae</taxon>
        <taxon>Gemelliphila</taxon>
    </lineage>
</organism>
<dbReference type="GO" id="GO:0008763">
    <property type="term" value="F:UDP-N-acetylmuramate-L-alanine ligase activity"/>
    <property type="evidence" value="ECO:0007669"/>
    <property type="project" value="UniProtKB-EC"/>
</dbReference>
<dbReference type="InterPro" id="IPR004101">
    <property type="entry name" value="Mur_ligase_C"/>
</dbReference>
<evidence type="ECO:0000313" key="18">
    <source>
        <dbReference type="EMBL" id="NYS47882.1"/>
    </source>
</evidence>
<evidence type="ECO:0000256" key="1">
    <source>
        <dbReference type="ARBA" id="ARBA00004496"/>
    </source>
</evidence>
<dbReference type="NCBIfam" id="TIGR01082">
    <property type="entry name" value="murC"/>
    <property type="match status" value="1"/>
</dbReference>
<dbReference type="InterPro" id="IPR036565">
    <property type="entry name" value="Mur-like_cat_sf"/>
</dbReference>
<protein>
    <recommendedName>
        <fullName evidence="3 14">UDP-N-acetylmuramate--L-alanine ligase</fullName>
        <ecNumber evidence="3 14">6.3.2.8</ecNumber>
    </recommendedName>
    <alternativeName>
        <fullName evidence="14">UDP-N-acetylmuramoyl-L-alanine synthetase</fullName>
    </alternativeName>
</protein>
<dbReference type="InterPro" id="IPR000713">
    <property type="entry name" value="Mur_ligase_N"/>
</dbReference>
<proteinExistence type="inferred from homology"/>
<evidence type="ECO:0000256" key="2">
    <source>
        <dbReference type="ARBA" id="ARBA00004752"/>
    </source>
</evidence>
<feature type="domain" description="Mur ligase C-terminal" evidence="16">
    <location>
        <begin position="298"/>
        <end position="392"/>
    </location>
</feature>
<keyword evidence="8 14" id="KW-0067">ATP-binding</keyword>
<keyword evidence="6 14" id="KW-0132">Cell division</keyword>
<keyword evidence="11 14" id="KW-0131">Cell cycle</keyword>
<dbReference type="PANTHER" id="PTHR43445">
    <property type="entry name" value="UDP-N-ACETYLMURAMATE--L-ALANINE LIGASE-RELATED"/>
    <property type="match status" value="1"/>
</dbReference>
<accession>A0ABX2SZS2</accession>
<evidence type="ECO:0000256" key="8">
    <source>
        <dbReference type="ARBA" id="ARBA00022840"/>
    </source>
</evidence>
<dbReference type="Gene3D" id="3.40.1190.10">
    <property type="entry name" value="Mur-like, catalytic domain"/>
    <property type="match status" value="1"/>
</dbReference>
<dbReference type="SUPFAM" id="SSF51984">
    <property type="entry name" value="MurCD N-terminal domain"/>
    <property type="match status" value="1"/>
</dbReference>
<evidence type="ECO:0000259" key="16">
    <source>
        <dbReference type="Pfam" id="PF02875"/>
    </source>
</evidence>
<keyword evidence="4 14" id="KW-0963">Cytoplasm</keyword>
<keyword evidence="7 14" id="KW-0547">Nucleotide-binding</keyword>
<keyword evidence="10 14" id="KW-0573">Peptidoglycan synthesis</keyword>
<evidence type="ECO:0000256" key="9">
    <source>
        <dbReference type="ARBA" id="ARBA00022960"/>
    </source>
</evidence>
<dbReference type="Pfam" id="PF02875">
    <property type="entry name" value="Mur_ligase_C"/>
    <property type="match status" value="1"/>
</dbReference>
<evidence type="ECO:0000256" key="10">
    <source>
        <dbReference type="ARBA" id="ARBA00022984"/>
    </source>
</evidence>
<dbReference type="HAMAP" id="MF_00046">
    <property type="entry name" value="MurC"/>
    <property type="match status" value="1"/>
</dbReference>
<evidence type="ECO:0000259" key="17">
    <source>
        <dbReference type="Pfam" id="PF08245"/>
    </source>
</evidence>
<dbReference type="SUPFAM" id="SSF53623">
    <property type="entry name" value="MurD-like peptide ligases, catalytic domain"/>
    <property type="match status" value="1"/>
</dbReference>
<dbReference type="Pfam" id="PF08245">
    <property type="entry name" value="Mur_ligase_M"/>
    <property type="match status" value="1"/>
</dbReference>
<sequence length="438" mass="49953">MNKYHFIGIKGSGMSPMAQILHDMGHYVQGSDVDTYFFTQKKLEERNIKILPHSIDNIKEGLIVILGNAFKENQEEYIKAKELGLQTYTYSEMLGQLSDKLKSIAITGAHGKTTTTTMASTLFKDNKDTSYLIGDGSGFGFKNPDLFVFEACEYYRHFLHYKPTYAIVTNVDFDHPDYFKSEDDVLDAFQNFVDNVKDTVVYCGDDRLASKLKSKSAKMVSYGFNDNNDYQAKNLVTNELGTEFEVYKEGSYFGTFNMPVFGLHEVSNALAVIALGDIEGLTLSQMQISVKNYKNASRRFTEYKYKDNIIVDDYAHHPKEIVATINTARRKYKDKEVVAVFQPHTFTRTEAFLEDFADSLKQADLVYLYPIFGSAREQKGNVTIEDLQNIIPKSRLVDGENSFKDFENMKNSVILFMGAGDINKYQQRFLETVLEKTL</sequence>
<dbReference type="Gene3D" id="3.40.50.720">
    <property type="entry name" value="NAD(P)-binding Rossmann-like Domain"/>
    <property type="match status" value="1"/>
</dbReference>
<comment type="subcellular location">
    <subcellularLocation>
        <location evidence="1 14">Cytoplasm</location>
    </subcellularLocation>
</comment>
<evidence type="ECO:0000256" key="6">
    <source>
        <dbReference type="ARBA" id="ARBA00022618"/>
    </source>
</evidence>
<evidence type="ECO:0000256" key="3">
    <source>
        <dbReference type="ARBA" id="ARBA00012211"/>
    </source>
</evidence>
<evidence type="ECO:0000256" key="13">
    <source>
        <dbReference type="ARBA" id="ARBA00047833"/>
    </source>
</evidence>
<dbReference type="EC" id="6.3.2.8" evidence="3 14"/>